<evidence type="ECO:0000256" key="12">
    <source>
        <dbReference type="ARBA" id="ARBA00023136"/>
    </source>
</evidence>
<dbReference type="PANTHER" id="PTHR12317:SF0">
    <property type="entry name" value="ACYLTRANSFERASE"/>
    <property type="match status" value="1"/>
</dbReference>
<keyword evidence="7 14" id="KW-0812">Transmembrane</keyword>
<keyword evidence="5" id="KW-0444">Lipid biosynthesis</keyword>
<keyword evidence="9 14" id="KW-0256">Endoplasmic reticulum</keyword>
<comment type="similarity">
    <text evidence="4 14">Belongs to the diacylglycerol acyltransferase family.</text>
</comment>
<dbReference type="GO" id="GO:0006071">
    <property type="term" value="P:glycerol metabolic process"/>
    <property type="evidence" value="ECO:0007669"/>
    <property type="project" value="UniProtKB-KW"/>
</dbReference>
<dbReference type="EMBL" id="JNBS01001116">
    <property type="protein sequence ID" value="OQS02544.1"/>
    <property type="molecule type" value="Genomic_DNA"/>
</dbReference>
<keyword evidence="8" id="KW-0319">Glycerol metabolism</keyword>
<evidence type="ECO:0000256" key="3">
    <source>
        <dbReference type="ARBA" id="ARBA00005189"/>
    </source>
</evidence>
<evidence type="ECO:0000256" key="7">
    <source>
        <dbReference type="ARBA" id="ARBA00022692"/>
    </source>
</evidence>
<dbReference type="InterPro" id="IPR007130">
    <property type="entry name" value="DAGAT"/>
</dbReference>
<evidence type="ECO:0000256" key="11">
    <source>
        <dbReference type="ARBA" id="ARBA00023098"/>
    </source>
</evidence>
<keyword evidence="12 14" id="KW-0472">Membrane</keyword>
<dbReference type="Proteomes" id="UP000243217">
    <property type="component" value="Unassembled WGS sequence"/>
</dbReference>
<comment type="caution">
    <text evidence="14">Lacks conserved residue(s) required for the propagation of feature annotation.</text>
</comment>
<proteinExistence type="inferred from homology"/>
<evidence type="ECO:0000256" key="5">
    <source>
        <dbReference type="ARBA" id="ARBA00022516"/>
    </source>
</evidence>
<dbReference type="AlphaFoldDB" id="A0A1V9ZX06"/>
<dbReference type="STRING" id="74557.A0A1V9ZX06"/>
<comment type="subcellular location">
    <subcellularLocation>
        <location evidence="1 14">Endoplasmic reticulum membrane</location>
        <topology evidence="1 14">Multi-pass membrane protein</topology>
    </subcellularLocation>
</comment>
<accession>A0A1V9ZX06</accession>
<keyword evidence="16" id="KW-1185">Reference proteome</keyword>
<comment type="caution">
    <text evidence="15">The sequence shown here is derived from an EMBL/GenBank/DDBJ whole genome shotgun (WGS) entry which is preliminary data.</text>
</comment>
<gene>
    <name evidence="15" type="ORF">THRCLA_05089</name>
</gene>
<dbReference type="SUPFAM" id="SSF69593">
    <property type="entry name" value="Glycerol-3-phosphate (1)-acyltransferase"/>
    <property type="match status" value="1"/>
</dbReference>
<comment type="pathway">
    <text evidence="2">Glycerolipid metabolism; triacylglycerol biosynthesis.</text>
</comment>
<protein>
    <recommendedName>
        <fullName evidence="14">Acyltransferase</fullName>
        <ecNumber evidence="14">2.3.1.-</ecNumber>
    </recommendedName>
</protein>
<evidence type="ECO:0000256" key="14">
    <source>
        <dbReference type="RuleBase" id="RU367023"/>
    </source>
</evidence>
<comment type="pathway">
    <text evidence="3">Lipid metabolism.</text>
</comment>
<dbReference type="GO" id="GO:0005789">
    <property type="term" value="C:endoplasmic reticulum membrane"/>
    <property type="evidence" value="ECO:0007669"/>
    <property type="project" value="UniProtKB-SubCell"/>
</dbReference>
<evidence type="ECO:0000256" key="1">
    <source>
        <dbReference type="ARBA" id="ARBA00004477"/>
    </source>
</evidence>
<keyword evidence="13 15" id="KW-0012">Acyltransferase</keyword>
<organism evidence="15 16">
    <name type="scientific">Thraustotheca clavata</name>
    <dbReference type="NCBI Taxonomy" id="74557"/>
    <lineage>
        <taxon>Eukaryota</taxon>
        <taxon>Sar</taxon>
        <taxon>Stramenopiles</taxon>
        <taxon>Oomycota</taxon>
        <taxon>Saprolegniomycetes</taxon>
        <taxon>Saprolegniales</taxon>
        <taxon>Achlyaceae</taxon>
        <taxon>Thraustotheca</taxon>
    </lineage>
</organism>
<evidence type="ECO:0000256" key="2">
    <source>
        <dbReference type="ARBA" id="ARBA00004771"/>
    </source>
</evidence>
<dbReference type="Pfam" id="PF03982">
    <property type="entry name" value="DAGAT"/>
    <property type="match status" value="1"/>
</dbReference>
<dbReference type="CDD" id="cd07987">
    <property type="entry name" value="LPLAT_MGAT-like"/>
    <property type="match status" value="1"/>
</dbReference>
<feature type="transmembrane region" description="Helical" evidence="14">
    <location>
        <begin position="28"/>
        <end position="46"/>
    </location>
</feature>
<evidence type="ECO:0000256" key="6">
    <source>
        <dbReference type="ARBA" id="ARBA00022679"/>
    </source>
</evidence>
<evidence type="ECO:0000256" key="4">
    <source>
        <dbReference type="ARBA" id="ARBA00005420"/>
    </source>
</evidence>
<dbReference type="PANTHER" id="PTHR12317">
    <property type="entry name" value="DIACYLGLYCEROL O-ACYLTRANSFERASE"/>
    <property type="match status" value="1"/>
</dbReference>
<evidence type="ECO:0000256" key="13">
    <source>
        <dbReference type="ARBA" id="ARBA00023315"/>
    </source>
</evidence>
<reference evidence="15 16" key="1">
    <citation type="journal article" date="2014" name="Genome Biol. Evol.">
        <title>The secreted proteins of Achlya hypogyna and Thraustotheca clavata identify the ancestral oomycete secretome and reveal gene acquisitions by horizontal gene transfer.</title>
        <authorList>
            <person name="Misner I."/>
            <person name="Blouin N."/>
            <person name="Leonard G."/>
            <person name="Richards T.A."/>
            <person name="Lane C.E."/>
        </authorList>
    </citation>
    <scope>NUCLEOTIDE SEQUENCE [LARGE SCALE GENOMIC DNA]</scope>
    <source>
        <strain evidence="15 16">ATCC 34112</strain>
    </source>
</reference>
<keyword evidence="10 14" id="KW-1133">Transmembrane helix</keyword>
<evidence type="ECO:0000256" key="10">
    <source>
        <dbReference type="ARBA" id="ARBA00022989"/>
    </source>
</evidence>
<keyword evidence="11" id="KW-0443">Lipid metabolism</keyword>
<dbReference type="EC" id="2.3.1.-" evidence="14"/>
<keyword evidence="6 14" id="KW-0808">Transferase</keyword>
<name>A0A1V9ZX06_9STRA</name>
<sequence length="308" mass="35015">MVRGVYLTSSAAFVAGLAVGLQYYELHVLQAVLLAFFLAYLPNFLAPYQFSPNGAYWPWFAKLPLWKKMSQMKTKLHFEEPLSKDKQYLIASHPHGPTSYHHGVMISGTSEPPLYDVIPGEQRRHLGASVVFRIPIYREILLWLGVVDAGRKTARGVLKSGKSLVILVGGIQEQMAAEYGQHHVVARPRKGFIKLAIQHGVSIVPAYAFGENDLFKTSSYLLKLRQWISQKIKVALIICHGPTWWNPLKPFPVEINHVYGKPIPTTKEEHPSHEEVDRVHQLYIDELTRIFEKYKAKYATPDAKLHIL</sequence>
<dbReference type="OrthoDB" id="264532at2759"/>
<evidence type="ECO:0000256" key="9">
    <source>
        <dbReference type="ARBA" id="ARBA00022824"/>
    </source>
</evidence>
<evidence type="ECO:0000313" key="15">
    <source>
        <dbReference type="EMBL" id="OQS02544.1"/>
    </source>
</evidence>
<evidence type="ECO:0000256" key="8">
    <source>
        <dbReference type="ARBA" id="ARBA00022798"/>
    </source>
</evidence>
<dbReference type="GO" id="GO:0019432">
    <property type="term" value="P:triglyceride biosynthetic process"/>
    <property type="evidence" value="ECO:0007669"/>
    <property type="project" value="TreeGrafter"/>
</dbReference>
<evidence type="ECO:0000313" key="16">
    <source>
        <dbReference type="Proteomes" id="UP000243217"/>
    </source>
</evidence>
<dbReference type="GO" id="GO:0004144">
    <property type="term" value="F:diacylglycerol O-acyltransferase activity"/>
    <property type="evidence" value="ECO:0007669"/>
    <property type="project" value="TreeGrafter"/>
</dbReference>